<keyword evidence="4" id="KW-0547">Nucleotide-binding</keyword>
<dbReference type="SUPFAM" id="SSF52540">
    <property type="entry name" value="P-loop containing nucleoside triphosphate hydrolases"/>
    <property type="match status" value="3"/>
</dbReference>
<evidence type="ECO:0000256" key="1">
    <source>
        <dbReference type="ARBA" id="ARBA00004141"/>
    </source>
</evidence>
<evidence type="ECO:0000256" key="7">
    <source>
        <dbReference type="ARBA" id="ARBA00023136"/>
    </source>
</evidence>
<feature type="transmembrane region" description="Helical" evidence="9">
    <location>
        <begin position="950"/>
        <end position="972"/>
    </location>
</feature>
<dbReference type="PANTHER" id="PTHR24223">
    <property type="entry name" value="ATP-BINDING CASSETTE SUB-FAMILY C"/>
    <property type="match status" value="1"/>
</dbReference>
<feature type="transmembrane region" description="Helical" evidence="9">
    <location>
        <begin position="379"/>
        <end position="398"/>
    </location>
</feature>
<protein>
    <submittedName>
        <fullName evidence="12">ATP-binding cassette, subfamily C (CFTR/MRP), member 1</fullName>
    </submittedName>
</protein>
<evidence type="ECO:0000256" key="9">
    <source>
        <dbReference type="SAM" id="Phobius"/>
    </source>
</evidence>
<dbReference type="GO" id="GO:0016887">
    <property type="term" value="F:ATP hydrolysis activity"/>
    <property type="evidence" value="ECO:0007669"/>
    <property type="project" value="InterPro"/>
</dbReference>
<feature type="transmembrane region" description="Helical" evidence="9">
    <location>
        <begin position="348"/>
        <end position="373"/>
    </location>
</feature>
<dbReference type="InterPro" id="IPR011527">
    <property type="entry name" value="ABC1_TM_dom"/>
</dbReference>
<feature type="transmembrane region" description="Helical" evidence="9">
    <location>
        <begin position="1165"/>
        <end position="1186"/>
    </location>
</feature>
<evidence type="ECO:0000256" key="2">
    <source>
        <dbReference type="ARBA" id="ARBA00022448"/>
    </source>
</evidence>
<name>A0A9P3LUQ5_9FUNG</name>
<comment type="subcellular location">
    <subcellularLocation>
        <location evidence="1">Membrane</location>
        <topology evidence="1">Multi-pass membrane protein</topology>
    </subcellularLocation>
</comment>
<dbReference type="InterPro" id="IPR036640">
    <property type="entry name" value="ABC1_TM_sf"/>
</dbReference>
<feature type="domain" description="ABC transmembrane type-1" evidence="11">
    <location>
        <begin position="910"/>
        <end position="1190"/>
    </location>
</feature>
<evidence type="ECO:0000256" key="4">
    <source>
        <dbReference type="ARBA" id="ARBA00022741"/>
    </source>
</evidence>
<dbReference type="GO" id="GO:0016020">
    <property type="term" value="C:membrane"/>
    <property type="evidence" value="ECO:0007669"/>
    <property type="project" value="UniProtKB-SubCell"/>
</dbReference>
<feature type="transmembrane region" description="Helical" evidence="9">
    <location>
        <begin position="906"/>
        <end position="930"/>
    </location>
</feature>
<dbReference type="Proteomes" id="UP000827284">
    <property type="component" value="Unassembled WGS sequence"/>
</dbReference>
<dbReference type="GO" id="GO:0140359">
    <property type="term" value="F:ABC-type transporter activity"/>
    <property type="evidence" value="ECO:0007669"/>
    <property type="project" value="InterPro"/>
</dbReference>
<feature type="domain" description="ABC transporter" evidence="10">
    <location>
        <begin position="615"/>
        <end position="837"/>
    </location>
</feature>
<dbReference type="GO" id="GO:0005524">
    <property type="term" value="F:ATP binding"/>
    <property type="evidence" value="ECO:0007669"/>
    <property type="project" value="UniProtKB-KW"/>
</dbReference>
<evidence type="ECO:0000313" key="12">
    <source>
        <dbReference type="EMBL" id="GJJ71288.1"/>
    </source>
</evidence>
<feature type="region of interest" description="Disordered" evidence="8">
    <location>
        <begin position="599"/>
        <end position="623"/>
    </location>
</feature>
<feature type="domain" description="ABC transporter" evidence="10">
    <location>
        <begin position="1252"/>
        <end position="1524"/>
    </location>
</feature>
<dbReference type="SUPFAM" id="SSF90123">
    <property type="entry name" value="ABC transporter transmembrane region"/>
    <property type="match status" value="2"/>
</dbReference>
<keyword evidence="6 9" id="KW-1133">Transmembrane helix</keyword>
<dbReference type="CDD" id="cd03250">
    <property type="entry name" value="ABCC_MRP_domain1"/>
    <property type="match status" value="1"/>
</dbReference>
<feature type="transmembrane region" description="Helical" evidence="9">
    <location>
        <begin position="1030"/>
        <end position="1063"/>
    </location>
</feature>
<dbReference type="CDD" id="cd18579">
    <property type="entry name" value="ABC_6TM_ABCC_D1"/>
    <property type="match status" value="1"/>
</dbReference>
<feature type="transmembrane region" description="Helical" evidence="9">
    <location>
        <begin position="111"/>
        <end position="130"/>
    </location>
</feature>
<evidence type="ECO:0000259" key="10">
    <source>
        <dbReference type="PROSITE" id="PS50893"/>
    </source>
</evidence>
<evidence type="ECO:0000256" key="8">
    <source>
        <dbReference type="SAM" id="MobiDB-lite"/>
    </source>
</evidence>
<dbReference type="InterPro" id="IPR017871">
    <property type="entry name" value="ABC_transporter-like_CS"/>
</dbReference>
<reference evidence="12" key="2">
    <citation type="journal article" date="2022" name="Microbiol. Resour. Announc.">
        <title>Whole-Genome Sequence of Entomortierella parvispora E1425, a Mucoromycotan Fungus Associated with Burkholderiaceae-Related Endosymbiotic Bacteria.</title>
        <authorList>
            <person name="Herlambang A."/>
            <person name="Guo Y."/>
            <person name="Takashima Y."/>
            <person name="Narisawa K."/>
            <person name="Ohta H."/>
            <person name="Nishizawa T."/>
        </authorList>
    </citation>
    <scope>NUCLEOTIDE SEQUENCE</scope>
    <source>
        <strain evidence="12">E1425</strain>
    </source>
</reference>
<dbReference type="Gene3D" id="3.40.50.300">
    <property type="entry name" value="P-loop containing nucleotide triphosphate hydrolases"/>
    <property type="match status" value="2"/>
</dbReference>
<organism evidence="12 13">
    <name type="scientific">Entomortierella parvispora</name>
    <dbReference type="NCBI Taxonomy" id="205924"/>
    <lineage>
        <taxon>Eukaryota</taxon>
        <taxon>Fungi</taxon>
        <taxon>Fungi incertae sedis</taxon>
        <taxon>Mucoromycota</taxon>
        <taxon>Mortierellomycotina</taxon>
        <taxon>Mortierellomycetes</taxon>
        <taxon>Mortierellales</taxon>
        <taxon>Mortierellaceae</taxon>
        <taxon>Entomortierella</taxon>
    </lineage>
</organism>
<dbReference type="CDD" id="cd18603">
    <property type="entry name" value="ABC_6TM_MRP1_2_3_6_D2_like"/>
    <property type="match status" value="1"/>
</dbReference>
<comment type="caution">
    <text evidence="12">The sequence shown here is derived from an EMBL/GenBank/DDBJ whole genome shotgun (WGS) entry which is preliminary data.</text>
</comment>
<dbReference type="FunFam" id="3.40.50.300:FF:000997">
    <property type="entry name" value="Multidrug resistance-associated protein 1"/>
    <property type="match status" value="1"/>
</dbReference>
<reference evidence="12" key="1">
    <citation type="submission" date="2021-11" db="EMBL/GenBank/DDBJ databases">
        <authorList>
            <person name="Herlambang A."/>
            <person name="Guo Y."/>
            <person name="Takashima Y."/>
            <person name="Nishizawa T."/>
        </authorList>
    </citation>
    <scope>NUCLEOTIDE SEQUENCE</scope>
    <source>
        <strain evidence="12">E1425</strain>
    </source>
</reference>
<dbReference type="Pfam" id="PF00664">
    <property type="entry name" value="ABC_membrane"/>
    <property type="match status" value="2"/>
</dbReference>
<feature type="transmembrane region" description="Helical" evidence="9">
    <location>
        <begin position="50"/>
        <end position="70"/>
    </location>
</feature>
<dbReference type="InterPro" id="IPR050173">
    <property type="entry name" value="ABC_transporter_C-like"/>
</dbReference>
<dbReference type="InterPro" id="IPR003593">
    <property type="entry name" value="AAA+_ATPase"/>
</dbReference>
<feature type="transmembrane region" description="Helical" evidence="9">
    <location>
        <begin position="1135"/>
        <end position="1153"/>
    </location>
</feature>
<feature type="transmembrane region" description="Helical" evidence="9">
    <location>
        <begin position="211"/>
        <end position="232"/>
    </location>
</feature>
<feature type="transmembrane region" description="Helical" evidence="9">
    <location>
        <begin position="456"/>
        <end position="482"/>
    </location>
</feature>
<dbReference type="PROSITE" id="PS50893">
    <property type="entry name" value="ABC_TRANSPORTER_2"/>
    <property type="match status" value="2"/>
</dbReference>
<dbReference type="FunFam" id="3.40.50.300:FF:000163">
    <property type="entry name" value="Multidrug resistance-associated protein member 4"/>
    <property type="match status" value="1"/>
</dbReference>
<dbReference type="PROSITE" id="PS00211">
    <property type="entry name" value="ABC_TRANSPORTER_1"/>
    <property type="match status" value="2"/>
</dbReference>
<dbReference type="InterPro" id="IPR003439">
    <property type="entry name" value="ABC_transporter-like_ATP-bd"/>
</dbReference>
<dbReference type="FunFam" id="1.20.1560.10:FF:000006">
    <property type="entry name" value="ATP-binding cassette, sub-family C (CFTR/MRP), member 9"/>
    <property type="match status" value="1"/>
</dbReference>
<dbReference type="PROSITE" id="PS50929">
    <property type="entry name" value="ABC_TM1F"/>
    <property type="match status" value="2"/>
</dbReference>
<evidence type="ECO:0000259" key="11">
    <source>
        <dbReference type="PROSITE" id="PS50929"/>
    </source>
</evidence>
<dbReference type="EMBL" id="BQFW01000005">
    <property type="protein sequence ID" value="GJJ71288.1"/>
    <property type="molecule type" value="Genomic_DNA"/>
</dbReference>
<keyword evidence="13" id="KW-1185">Reference proteome</keyword>
<evidence type="ECO:0000313" key="13">
    <source>
        <dbReference type="Proteomes" id="UP000827284"/>
    </source>
</evidence>
<keyword evidence="7 9" id="KW-0472">Membrane</keyword>
<dbReference type="SMART" id="SM00382">
    <property type="entry name" value="AAA"/>
    <property type="match status" value="2"/>
</dbReference>
<dbReference type="Pfam" id="PF00005">
    <property type="entry name" value="ABC_tran"/>
    <property type="match status" value="2"/>
</dbReference>
<feature type="transmembrane region" description="Helical" evidence="9">
    <location>
        <begin position="494"/>
        <end position="511"/>
    </location>
</feature>
<feature type="transmembrane region" description="Helical" evidence="9">
    <location>
        <begin position="82"/>
        <end position="99"/>
    </location>
</feature>
<feature type="domain" description="ABC transmembrane type-1" evidence="11">
    <location>
        <begin position="226"/>
        <end position="526"/>
    </location>
</feature>
<gene>
    <name evidence="12" type="ORF">EMPS_03638</name>
</gene>
<dbReference type="OrthoDB" id="6500128at2759"/>
<evidence type="ECO:0000256" key="5">
    <source>
        <dbReference type="ARBA" id="ARBA00022840"/>
    </source>
</evidence>
<proteinExistence type="predicted"/>
<sequence>MGTHERHKDRPHPLLRGHHPTWTARIGSRAIVRDPGMIIQLKQSDAAPSALFATSTLFISWVFALVQGYLQAKLEIRSSSIIYGFYAYCIMASIIVIRTMHDMGLSGQGQFISFCVFFGSLIFGFVAEAWPRQSGVRGEKGTFDEANLFSRMTFHFVQDIFSKGSRQPLQEQDIAERMPRRIQTKYSYSHLARLWDQHVLHCQQKNKEPSLFWVTVISCGWGWMPVTLFSFLQSIMEYSQVLLLTVLLDFIAETTEASSTIATADQTLTQHHPMVYGLILSFGMFLATFMSTLAAGQFFQGCANLGIELKAGLVGMVFAKSLRLSPGARQRSTVGEISTHMSVDVERIAFAMTAFPMIVTSVFEICVGMWLLYRQMGPSSLTGVGVVILIFPVQAWTAKWLSKARDQKLASMDRRVRVLTEVLSAMKTVKMYCWEDSFREKITQLRKTELSFLRKIGIAWALMCIMFTSLPLVMSLLTFTVYSLWGGPGGTRGPITPQLVFICVTLFARLGQPIGRVSGLANTVINMNVAVKRIQVLLLEDELDQDWIGQPSSSRKSPEDGPAIEVEDGTFTWTSEIDVEKKKKADAIAAAKVAKAAKSAETEVAQPDRPATDPAAVTDAKEATDSSPLLKGINLKIDHGSLTMVVGRVGQGKSSLIAAIIGEMYKLQGRVAVRGSLAYCPQSSWIINASVKDNILFGKPMDQERYNRVLDCCNLLPDLALFPANDDTEIGERGINLSGGQKQRVSLARAAYQDADIYIMDDPLSAVDAHVDQHLWRQLIGPDGLLKDKTRLLVTHGIHHLADADQILVIKDGEIVETGQYKDLLEAKLGFYQLIMDYPVQQQEKEATEGEDVDATIVEDESADRSVLDLTLVKEEENGQLIQAEEAAIGSVGWAVFHRYVKSASYIYSFLSLFLYTMSQASQIGINVWLQNWSNRQQLQEPASVGELLGVFAALVVSYMILDTSVNLIIFIKAGVHASKVMHNNLLTKILRLPIAFFDTTPVGRIVNRFSTDVDNLDEEMPTNITNIYYFLTTVVGTLVVISFTLPIFLALVPFLAIIYFWIQTYYMRTSRALKRIHSISKSPLYQHFQETLAGVSTIRAMGLQSRYVIESAEKSDRSSNAHYHLLVANRWLNIRLEFLGALIVLATSLLSVSKRDELGTGKAGLALSYALTVTFTITYLVQALGSLQNQLVSVERIQEYCDKNPEAPMTVADGNKRGDEKKAEMHTALSDAAPPQLHLPPTPQWPEYGRITFKNYSTRYREGMDLVLRDVSFEVQPGESVGIVGRTGAGKSSLTLALFRIVEAADSYWARASHNKTDSSQLEDTSTEELKDIKIGSLTGDLGGGSIELDGVDISTLGLKDLRSRLAIIPQDPTLFAGTVRENLDPFQECDDSELWTALERAHLKTKISSLSGALSFEVSQGGDNFSVGERSLICLARALLRKTKILVLDEATAAVDMETDELIQKTIREEFKDRTVLTIAHRIKTVMDSDKILVMEKGCVEEFDHPELLLRNKDSLFRKLVEQAGELPKDLF</sequence>
<evidence type="ECO:0000256" key="3">
    <source>
        <dbReference type="ARBA" id="ARBA00022692"/>
    </source>
</evidence>
<keyword evidence="3 9" id="KW-0812">Transmembrane</keyword>
<accession>A0A9P3LUQ5</accession>
<evidence type="ECO:0000256" key="6">
    <source>
        <dbReference type="ARBA" id="ARBA00022989"/>
    </source>
</evidence>
<dbReference type="InterPro" id="IPR044746">
    <property type="entry name" value="ABCC_6TM_D1"/>
</dbReference>
<keyword evidence="2" id="KW-0813">Transport</keyword>
<dbReference type="Gene3D" id="1.20.1560.10">
    <property type="entry name" value="ABC transporter type 1, transmembrane domain"/>
    <property type="match status" value="2"/>
</dbReference>
<dbReference type="InterPro" id="IPR027417">
    <property type="entry name" value="P-loop_NTPase"/>
</dbReference>
<dbReference type="CDD" id="cd03244">
    <property type="entry name" value="ABCC_MRP_domain2"/>
    <property type="match status" value="1"/>
</dbReference>
<keyword evidence="5 12" id="KW-0067">ATP-binding</keyword>
<dbReference type="FunFam" id="1.20.1560.10:FF:000010">
    <property type="entry name" value="Multidrug resistance-associated ABC transporter"/>
    <property type="match status" value="1"/>
</dbReference>
<feature type="transmembrane region" description="Helical" evidence="9">
    <location>
        <begin position="274"/>
        <end position="295"/>
    </location>
</feature>